<dbReference type="RefSeq" id="WP_271915802.1">
    <property type="nucleotide sequence ID" value="NZ_JAQNDO010000001.1"/>
</dbReference>
<reference evidence="2 3" key="1">
    <citation type="submission" date="2022-11" db="EMBL/GenBank/DDBJ databases">
        <title>Minimal conservation of predation-associated metabolite biosynthetic gene clusters underscores biosynthetic potential of Myxococcota including descriptions for ten novel species: Archangium lansinium sp. nov., Myxococcus landrumus sp. nov., Nannocystis bai.</title>
        <authorList>
            <person name="Ahearne A."/>
            <person name="Stevens C."/>
            <person name="Dowd S."/>
        </authorList>
    </citation>
    <scope>NUCLEOTIDE SEQUENCE [LARGE SCALE GENOMIC DNA]</scope>
    <source>
        <strain evidence="2 3">RJM3</strain>
    </source>
</reference>
<dbReference type="EMBL" id="JAQNDO010000001">
    <property type="protein sequence ID" value="MDC0740602.1"/>
    <property type="molecule type" value="Genomic_DNA"/>
</dbReference>
<feature type="chain" id="PRO_5046743244" description="Lipoprotein" evidence="1">
    <location>
        <begin position="26"/>
        <end position="531"/>
    </location>
</feature>
<dbReference type="Proteomes" id="UP001221411">
    <property type="component" value="Unassembled WGS sequence"/>
</dbReference>
<comment type="caution">
    <text evidence="2">The sequence shown here is derived from an EMBL/GenBank/DDBJ whole genome shotgun (WGS) entry which is preliminary data.</text>
</comment>
<evidence type="ECO:0000313" key="2">
    <source>
        <dbReference type="EMBL" id="MDC0740602.1"/>
    </source>
</evidence>
<organism evidence="2 3">
    <name type="scientific">Polyangium mundeleinium</name>
    <dbReference type="NCBI Taxonomy" id="2995306"/>
    <lineage>
        <taxon>Bacteria</taxon>
        <taxon>Pseudomonadati</taxon>
        <taxon>Myxococcota</taxon>
        <taxon>Polyangia</taxon>
        <taxon>Polyangiales</taxon>
        <taxon>Polyangiaceae</taxon>
        <taxon>Polyangium</taxon>
    </lineage>
</organism>
<accession>A0ABT5EGW5</accession>
<evidence type="ECO:0000313" key="3">
    <source>
        <dbReference type="Proteomes" id="UP001221411"/>
    </source>
</evidence>
<dbReference type="PANTHER" id="PTHR35580:SF1">
    <property type="entry name" value="PHYTASE-LIKE DOMAIN-CONTAINING PROTEIN"/>
    <property type="match status" value="1"/>
</dbReference>
<dbReference type="Gene3D" id="2.80.10.50">
    <property type="match status" value="1"/>
</dbReference>
<protein>
    <recommendedName>
        <fullName evidence="4">Lipoprotein</fullName>
    </recommendedName>
</protein>
<gene>
    <name evidence="2" type="ORF">POL67_04540</name>
</gene>
<evidence type="ECO:0008006" key="4">
    <source>
        <dbReference type="Google" id="ProtNLM"/>
    </source>
</evidence>
<keyword evidence="3" id="KW-1185">Reference proteome</keyword>
<dbReference type="SUPFAM" id="SSF101898">
    <property type="entry name" value="NHL repeat"/>
    <property type="match status" value="1"/>
</dbReference>
<dbReference type="InterPro" id="IPR052918">
    <property type="entry name" value="Motility_Chemotaxis_Reg"/>
</dbReference>
<dbReference type="PROSITE" id="PS51257">
    <property type="entry name" value="PROKAR_LIPOPROTEIN"/>
    <property type="match status" value="1"/>
</dbReference>
<sequence length="531" mass="56135">MTKRMRKVVTVATLSAALGGCNARALGLGPEPQTWQPSIAMSGLGSGRVVVEKLPDGCGVECLDHWGKGIALRLTPVPDERSTFVGWAGACSGTGICELMPDRFWMKATARFADRSSVWSTVVASRVNSSGAWSLAVTGDGDALVGGADTDFLSRFDARGTRVFRLDARGASARAVAFDPEGNTIAVGIARRPKGDGAEVAWLGQVGEGSSAFIAKITSNGRVLWSRTFPASFFASLDAVVVDPSGDAYVAGGFQGRMTIEDLTFDDPNGSGSGLIARFRPDGSLVWARACVDTGVRMAGIALTPTGDVVASTGRLVWERRPVGASVVAISTQGEDRWSWHSGPAELDLDAITPLAGGDVVVGGQIRGPVHLAGRDWPPLGRSGEDAIVVRLAPPGVERWAQRFGGPGRDRVTHLGGDRRGGLIATGAFTGPMRFGDHVLESEAYHVEQPGGSTPPADGFVVGIGPEGEQRWADRFGHAGDDTVWAASVDARGTLRLLLEHLDAREQVHEMGKTTWSDHEYALLARVYPFR</sequence>
<dbReference type="PANTHER" id="PTHR35580">
    <property type="entry name" value="CELL SURFACE GLYCOPROTEIN (S-LAYER PROTEIN)-LIKE PROTEIN"/>
    <property type="match status" value="1"/>
</dbReference>
<name>A0ABT5EGW5_9BACT</name>
<keyword evidence="1" id="KW-0732">Signal</keyword>
<evidence type="ECO:0000256" key="1">
    <source>
        <dbReference type="SAM" id="SignalP"/>
    </source>
</evidence>
<proteinExistence type="predicted"/>
<feature type="signal peptide" evidence="1">
    <location>
        <begin position="1"/>
        <end position="25"/>
    </location>
</feature>